<evidence type="ECO:0000313" key="3">
    <source>
        <dbReference type="EMBL" id="MFC6836290.1"/>
    </source>
</evidence>
<evidence type="ECO:0000313" key="4">
    <source>
        <dbReference type="Proteomes" id="UP001596406"/>
    </source>
</evidence>
<dbReference type="Proteomes" id="UP001596406">
    <property type="component" value="Unassembled WGS sequence"/>
</dbReference>
<dbReference type="CDD" id="cd16148">
    <property type="entry name" value="sulfatase_like"/>
    <property type="match status" value="1"/>
</dbReference>
<protein>
    <submittedName>
        <fullName evidence="3">Sulfatase</fullName>
    </submittedName>
</protein>
<evidence type="ECO:0000256" key="1">
    <source>
        <dbReference type="PIRSR" id="PIRSR600917-52"/>
    </source>
</evidence>
<feature type="domain" description="Sulfatase N-terminal" evidence="2">
    <location>
        <begin position="3"/>
        <end position="337"/>
    </location>
</feature>
<dbReference type="EMBL" id="JBHSXM010000001">
    <property type="protein sequence ID" value="MFC6836290.1"/>
    <property type="molecule type" value="Genomic_DNA"/>
</dbReference>
<keyword evidence="4" id="KW-1185">Reference proteome</keyword>
<evidence type="ECO:0000259" key="2">
    <source>
        <dbReference type="Pfam" id="PF00884"/>
    </source>
</evidence>
<comment type="caution">
    <text evidence="3">The sequence shown here is derived from an EMBL/GenBank/DDBJ whole genome shotgun (WGS) entry which is preliminary data.</text>
</comment>
<feature type="modified residue" description="3-oxoalanine (Ser)" evidence="1">
    <location>
        <position position="51"/>
    </location>
</feature>
<dbReference type="Gene3D" id="3.40.720.10">
    <property type="entry name" value="Alkaline Phosphatase, subunit A"/>
    <property type="match status" value="1"/>
</dbReference>
<dbReference type="Pfam" id="PF00884">
    <property type="entry name" value="Sulfatase"/>
    <property type="match status" value="1"/>
</dbReference>
<organism evidence="3 4">
    <name type="scientific">Halomarina ordinaria</name>
    <dbReference type="NCBI Taxonomy" id="3033939"/>
    <lineage>
        <taxon>Archaea</taxon>
        <taxon>Methanobacteriati</taxon>
        <taxon>Methanobacteriota</taxon>
        <taxon>Stenosarchaea group</taxon>
        <taxon>Halobacteria</taxon>
        <taxon>Halobacteriales</taxon>
        <taxon>Natronomonadaceae</taxon>
        <taxon>Halomarina</taxon>
    </lineage>
</organism>
<name>A0ABD5U716_9EURY</name>
<dbReference type="SUPFAM" id="SSF53649">
    <property type="entry name" value="Alkaline phosphatase-like"/>
    <property type="match status" value="1"/>
</dbReference>
<gene>
    <name evidence="3" type="ORF">ACFQHK_07190</name>
</gene>
<dbReference type="PANTHER" id="PTHR43751:SF3">
    <property type="entry name" value="SULFATASE N-TERMINAL DOMAIN-CONTAINING PROTEIN"/>
    <property type="match status" value="1"/>
</dbReference>
<comment type="PTM">
    <text evidence="1">The conversion to 3-oxoalanine (also known as C-formylglycine, FGly), of a serine or cysteine residue in prokaryotes and of a cysteine residue in eukaryotes, is critical for catalytic activity.</text>
</comment>
<proteinExistence type="predicted"/>
<dbReference type="RefSeq" id="WP_304447979.1">
    <property type="nucleotide sequence ID" value="NZ_JARRAH010000001.1"/>
</dbReference>
<dbReference type="InterPro" id="IPR000917">
    <property type="entry name" value="Sulfatase_N"/>
</dbReference>
<sequence length="472" mass="51883">MPPNVLLVVLDSVRARNTSLHDPTLTTTPALSTLAEEATTYRNARAPSSWSLPSHASLFTGRHAHEHGVYSTRDRLPSGHTIFESLAEDGYETGVFSGNPFLVTTNNGLKDAFDHVGSPKPLRFPDALDPRAFVFDEGTGQYADYLRACLDHDRPLHSLCNGLELKLRSDLPDLPGLGGPDVVHAPTIVDDFLQWEAATDEPWAACMNLMDAHAPYRPETLVEGDETLVGLEGRIEDYIWDFYAGDHPWWLLRAMEPLYNDAIRDADAAVGHLVETLRARGVLDDTLLVVTSDHGEAFGEPSETARRHRVAGHGRYAIEELLHVPLVVRDPGQTTARVVPDLAPLTGFPDAVEAVRAGERSSFAADGPVPASVEWHDTHLLDADRREAMALEELTAGARVVYEHDGEGVVKTVRRGDRTATLRVPSALEKYHDERVTPAALDHFDAGRPLAAARDDDYDDATMEHLRDLGYA</sequence>
<dbReference type="InterPro" id="IPR017850">
    <property type="entry name" value="Alkaline_phosphatase_core_sf"/>
</dbReference>
<dbReference type="PANTHER" id="PTHR43751">
    <property type="entry name" value="SULFATASE"/>
    <property type="match status" value="1"/>
</dbReference>
<accession>A0ABD5U716</accession>
<dbReference type="InterPro" id="IPR052701">
    <property type="entry name" value="GAG_Ulvan_Degrading_Sulfatases"/>
</dbReference>
<dbReference type="AlphaFoldDB" id="A0ABD5U716"/>
<reference evidence="3 4" key="1">
    <citation type="journal article" date="2019" name="Int. J. Syst. Evol. Microbiol.">
        <title>The Global Catalogue of Microorganisms (GCM) 10K type strain sequencing project: providing services to taxonomists for standard genome sequencing and annotation.</title>
        <authorList>
            <consortium name="The Broad Institute Genomics Platform"/>
            <consortium name="The Broad Institute Genome Sequencing Center for Infectious Disease"/>
            <person name="Wu L."/>
            <person name="Ma J."/>
        </authorList>
    </citation>
    <scope>NUCLEOTIDE SEQUENCE [LARGE SCALE GENOMIC DNA]</scope>
    <source>
        <strain evidence="3 4">PSRA2</strain>
    </source>
</reference>